<keyword evidence="7 14" id="KW-0378">Hydrolase</keyword>
<dbReference type="CDD" id="cd14752">
    <property type="entry name" value="GH31_N"/>
    <property type="match status" value="1"/>
</dbReference>
<evidence type="ECO:0000256" key="11">
    <source>
        <dbReference type="ARBA" id="ARBA00023316"/>
    </source>
</evidence>
<dbReference type="Gene3D" id="2.60.40.1760">
    <property type="entry name" value="glycosyl hydrolase (family 31)"/>
    <property type="match status" value="1"/>
</dbReference>
<evidence type="ECO:0000256" key="1">
    <source>
        <dbReference type="ARBA" id="ARBA00000448"/>
    </source>
</evidence>
<feature type="domain" description="CBM20" evidence="16">
    <location>
        <begin position="479"/>
        <end position="583"/>
    </location>
</feature>
<evidence type="ECO:0000256" key="14">
    <source>
        <dbReference type="RuleBase" id="RU361185"/>
    </source>
</evidence>
<evidence type="ECO:0000313" key="17">
    <source>
        <dbReference type="EMBL" id="OKL62665.1"/>
    </source>
</evidence>
<dbReference type="GO" id="GO:0008422">
    <property type="term" value="F:beta-glucosidase activity"/>
    <property type="evidence" value="ECO:0007669"/>
    <property type="project" value="UniProtKB-EC"/>
</dbReference>
<dbReference type="PROSITE" id="PS51166">
    <property type="entry name" value="CBM20"/>
    <property type="match status" value="1"/>
</dbReference>
<dbReference type="InterPro" id="IPR025887">
    <property type="entry name" value="Glyco_hydro_31_N_dom"/>
</dbReference>
<gene>
    <name evidence="17" type="ORF">UA08_01179</name>
</gene>
<dbReference type="InterPro" id="IPR002044">
    <property type="entry name" value="CBM20"/>
</dbReference>
<name>A0A1Q5Q9R4_TALAT</name>
<dbReference type="InterPro" id="IPR013784">
    <property type="entry name" value="Carb-bd-like_fold"/>
</dbReference>
<comment type="function">
    <text evidence="13">Glucosidase involved in the degradation of cellulosic biomass. Has both alpha- and beta-glucosidase activity.</text>
</comment>
<dbReference type="InterPro" id="IPR013780">
    <property type="entry name" value="Glyco_hydro_b"/>
</dbReference>
<dbReference type="CDD" id="cd06602">
    <property type="entry name" value="GH31_MGAM_SI_GAA"/>
    <property type="match status" value="1"/>
</dbReference>
<feature type="chain" id="PRO_5012637693" evidence="15">
    <location>
        <begin position="23"/>
        <end position="997"/>
    </location>
</feature>
<dbReference type="GO" id="GO:0000272">
    <property type="term" value="P:polysaccharide catabolic process"/>
    <property type="evidence" value="ECO:0007669"/>
    <property type="project" value="UniProtKB-KW"/>
</dbReference>
<dbReference type="PANTHER" id="PTHR22762:SF67">
    <property type="entry name" value="ALPHA_BETA-GLUCOSIDASE AGDC-RELATED"/>
    <property type="match status" value="1"/>
</dbReference>
<dbReference type="Gene3D" id="3.20.20.80">
    <property type="entry name" value="Glycosidases"/>
    <property type="match status" value="2"/>
</dbReference>
<comment type="catalytic activity">
    <reaction evidence="1">
        <text>Hydrolysis of terminal, non-reducing beta-D-glucosyl residues with release of beta-D-glucose.</text>
        <dbReference type="EC" id="3.2.1.21"/>
    </reaction>
</comment>
<dbReference type="GO" id="GO:2001070">
    <property type="term" value="F:starch binding"/>
    <property type="evidence" value="ECO:0007669"/>
    <property type="project" value="InterPro"/>
</dbReference>
<dbReference type="SUPFAM" id="SSF51011">
    <property type="entry name" value="Glycosyl hydrolase domain"/>
    <property type="match status" value="1"/>
</dbReference>
<dbReference type="STRING" id="1441469.A0A1Q5Q9R4"/>
<reference evidence="17 18" key="1">
    <citation type="submission" date="2015-06" db="EMBL/GenBank/DDBJ databases">
        <title>Talaromyces atroroseus IBT 11181 draft genome.</title>
        <authorList>
            <person name="Rasmussen K.B."/>
            <person name="Rasmussen S."/>
            <person name="Petersen B."/>
            <person name="Sicheritz-Ponten T."/>
            <person name="Mortensen U.H."/>
            <person name="Thrane U."/>
        </authorList>
    </citation>
    <scope>NUCLEOTIDE SEQUENCE [LARGE SCALE GENOMIC DNA]</scope>
    <source>
        <strain evidence="17 18">IBT 11181</strain>
    </source>
</reference>
<dbReference type="InterPro" id="IPR011013">
    <property type="entry name" value="Gal_mutarotase_sf_dom"/>
</dbReference>
<keyword evidence="5" id="KW-0964">Secreted</keyword>
<dbReference type="Gene3D" id="2.60.40.10">
    <property type="entry name" value="Immunoglobulins"/>
    <property type="match status" value="1"/>
</dbReference>
<dbReference type="GO" id="GO:0004558">
    <property type="term" value="F:alpha-1,4-glucosidase activity"/>
    <property type="evidence" value="ECO:0007669"/>
    <property type="project" value="UniProtKB-EC"/>
</dbReference>
<dbReference type="SUPFAM" id="SSF74650">
    <property type="entry name" value="Galactose mutarotase-like"/>
    <property type="match status" value="1"/>
</dbReference>
<dbReference type="PANTHER" id="PTHR22762">
    <property type="entry name" value="ALPHA-GLUCOSIDASE"/>
    <property type="match status" value="1"/>
</dbReference>
<evidence type="ECO:0000256" key="15">
    <source>
        <dbReference type="SAM" id="SignalP"/>
    </source>
</evidence>
<keyword evidence="10 14" id="KW-0326">Glycosidase</keyword>
<keyword evidence="18" id="KW-1185">Reference proteome</keyword>
<evidence type="ECO:0000256" key="6">
    <source>
        <dbReference type="ARBA" id="ARBA00022729"/>
    </source>
</evidence>
<evidence type="ECO:0000256" key="3">
    <source>
        <dbReference type="ARBA" id="ARBA00004613"/>
    </source>
</evidence>
<organism evidence="17 18">
    <name type="scientific">Talaromyces atroroseus</name>
    <dbReference type="NCBI Taxonomy" id="1441469"/>
    <lineage>
        <taxon>Eukaryota</taxon>
        <taxon>Fungi</taxon>
        <taxon>Dikarya</taxon>
        <taxon>Ascomycota</taxon>
        <taxon>Pezizomycotina</taxon>
        <taxon>Eurotiomycetes</taxon>
        <taxon>Eurotiomycetidae</taxon>
        <taxon>Eurotiales</taxon>
        <taxon>Trichocomaceae</taxon>
        <taxon>Talaromyces</taxon>
        <taxon>Talaromyces sect. Trachyspermi</taxon>
    </lineage>
</organism>
<dbReference type="InterPro" id="IPR000322">
    <property type="entry name" value="Glyco_hydro_31_TIM"/>
</dbReference>
<keyword evidence="8" id="KW-0325">Glycoprotein</keyword>
<dbReference type="AlphaFoldDB" id="A0A1Q5Q9R4"/>
<comment type="subcellular location">
    <subcellularLocation>
        <location evidence="3">Secreted</location>
    </subcellularLocation>
</comment>
<keyword evidence="12" id="KW-0624">Polysaccharide degradation</keyword>
<sequence>MRSAPIMKGLVATGYFIARASAAAVLASRDSTAACPGYKASNVQTQQGSIVGADLNLAASACNVYGTDLDNLALQVEYQTETRLHVKIYDAAEQVYQVPTSVLPRPNSTNISPDQSELQFTIESNPFSFKVTRKSNGEVLFDTAGHPLIFESQYLGLRTTLPESPYIYGLGESTDPFPLPTDNYSRTLWSRDAYLVPQYTNLYGNHPVYFDHRGTKGTHGVFLLNSNGMDIKINQDDDGQYLEYNTLGGVLDFYFLAGPTPKDVAIQYSETVGKAAMMPYWGLGFHNCRYGYQDAYEVAEVIANYSAANIPLETQWTDIDYMYLRRVFTLDPLRFDIDLVRQVVSYLHEHDQHYIMMVDPAVAYQDYAAFNDGVSEGAFLTLSNGSVYQGVVWPGVAAFPDWFGPNTQSFWNSQFSSFFNPETGVDIDALWIDMNEASNFCTFPCSNAAEFAAANDDPPAPPSVRLSSPRPIPGFGPDFQPACVATVNFTVYAETTFGENIYILGNSPTIGDEIVLEAVIMSAYNYPEWQVTVEMPDNGTFNYQYLRKETDGSWIYENKNRTITTGDCNSGLQSVSDVITTSSPTGKRSLVDHLSVPFVRSPAFVGTVQKRDGSMLGLPARDLLNPKYSINNTAGSISNLTIQTDLIHANGLVQYDTHNMYGTMMSSTSRNAMLSRRPASRPLVITRSTFAGAGRQVGHWLGDNHADWDHYRWTIAELQEFAALYQIPMVGSDVCGYDGVTTDELCSRWIFLGAFSPFFRDHSDDSSPPHEFYRTTAMAAAARAAIDIRYRLLDYAYTAMWKQTQTGAPMLNPMFFEYPSDLNTARLTYQFFWGNSIMVAPVTDDNSTSVSVYFPNDLFYDFYTGKPLIGRGSATTLTGVAFDTIPLYYKGGSIIPQRIASANTTKLLRQQNFEIVIAPNAIGEASGTLYLDEGDSIEQPSTSIIDFHYLDGLFSMTGEFGYDVGNVIISQITVLGEYVNKHTVNIKLTGDYTAFYF</sequence>
<dbReference type="EMBL" id="LFMY01000002">
    <property type="protein sequence ID" value="OKL62665.1"/>
    <property type="molecule type" value="Genomic_DNA"/>
</dbReference>
<dbReference type="GO" id="GO:0071555">
    <property type="term" value="P:cell wall organization"/>
    <property type="evidence" value="ECO:0007669"/>
    <property type="project" value="UniProtKB-KW"/>
</dbReference>
<dbReference type="SMART" id="SM01065">
    <property type="entry name" value="CBM_2"/>
    <property type="match status" value="1"/>
</dbReference>
<keyword evidence="11" id="KW-0961">Cell wall biogenesis/degradation</keyword>
<dbReference type="InterPro" id="IPR013783">
    <property type="entry name" value="Ig-like_fold"/>
</dbReference>
<evidence type="ECO:0000256" key="5">
    <source>
        <dbReference type="ARBA" id="ARBA00022525"/>
    </source>
</evidence>
<feature type="signal peptide" evidence="15">
    <location>
        <begin position="1"/>
        <end position="22"/>
    </location>
</feature>
<comment type="caution">
    <text evidence="17">The sequence shown here is derived from an EMBL/GenBank/DDBJ whole genome shotgun (WGS) entry which is preliminary data.</text>
</comment>
<dbReference type="Pfam" id="PF01055">
    <property type="entry name" value="Glyco_hydro_31_2nd"/>
    <property type="match status" value="1"/>
</dbReference>
<protein>
    <submittedName>
        <fullName evidence="17">Putative alpha/beta-glucosidase agdC</fullName>
    </submittedName>
</protein>
<dbReference type="SUPFAM" id="SSF49452">
    <property type="entry name" value="Starch-binding domain-like"/>
    <property type="match status" value="1"/>
</dbReference>
<evidence type="ECO:0000256" key="12">
    <source>
        <dbReference type="ARBA" id="ARBA00023326"/>
    </source>
</evidence>
<keyword evidence="9" id="KW-0119">Carbohydrate metabolism</keyword>
<dbReference type="Proteomes" id="UP000214365">
    <property type="component" value="Unassembled WGS sequence"/>
</dbReference>
<dbReference type="Gene3D" id="2.60.40.1180">
    <property type="entry name" value="Golgi alpha-mannosidase II"/>
    <property type="match status" value="2"/>
</dbReference>
<dbReference type="InterPro" id="IPR048395">
    <property type="entry name" value="Glyco_hydro_31_C"/>
</dbReference>
<dbReference type="OrthoDB" id="5839090at2759"/>
<dbReference type="RefSeq" id="XP_020122786.1">
    <property type="nucleotide sequence ID" value="XM_020261325.1"/>
</dbReference>
<evidence type="ECO:0000256" key="4">
    <source>
        <dbReference type="ARBA" id="ARBA00007806"/>
    </source>
</evidence>
<comment type="similarity">
    <text evidence="4 14">Belongs to the glycosyl hydrolase 31 family.</text>
</comment>
<evidence type="ECO:0000256" key="8">
    <source>
        <dbReference type="ARBA" id="ARBA00023180"/>
    </source>
</evidence>
<evidence type="ECO:0000313" key="18">
    <source>
        <dbReference type="Proteomes" id="UP000214365"/>
    </source>
</evidence>
<dbReference type="GO" id="GO:0005576">
    <property type="term" value="C:extracellular region"/>
    <property type="evidence" value="ECO:0007669"/>
    <property type="project" value="UniProtKB-SubCell"/>
</dbReference>
<dbReference type="Pfam" id="PF13802">
    <property type="entry name" value="Gal_mutarotas_2"/>
    <property type="match status" value="1"/>
</dbReference>
<evidence type="ECO:0000256" key="10">
    <source>
        <dbReference type="ARBA" id="ARBA00023295"/>
    </source>
</evidence>
<dbReference type="Pfam" id="PF00686">
    <property type="entry name" value="CBM_20"/>
    <property type="match status" value="1"/>
</dbReference>
<proteinExistence type="inferred from homology"/>
<evidence type="ECO:0000256" key="7">
    <source>
        <dbReference type="ARBA" id="ARBA00022801"/>
    </source>
</evidence>
<comment type="catalytic activity">
    <reaction evidence="2">
        <text>Hydrolysis of terminal, non-reducing (1-&gt;4)-linked alpha-D-glucose residues with release of alpha-D-glucose.</text>
        <dbReference type="EC" id="3.2.1.20"/>
    </reaction>
</comment>
<evidence type="ECO:0000256" key="2">
    <source>
        <dbReference type="ARBA" id="ARBA00001657"/>
    </source>
</evidence>
<dbReference type="SUPFAM" id="SSF51445">
    <property type="entry name" value="(Trans)glycosidases"/>
    <property type="match status" value="1"/>
</dbReference>
<evidence type="ECO:0000256" key="9">
    <source>
        <dbReference type="ARBA" id="ARBA00023277"/>
    </source>
</evidence>
<evidence type="ECO:0000256" key="13">
    <source>
        <dbReference type="ARBA" id="ARBA00025512"/>
    </source>
</evidence>
<evidence type="ECO:0000259" key="16">
    <source>
        <dbReference type="PROSITE" id="PS51166"/>
    </source>
</evidence>
<dbReference type="Pfam" id="PF21365">
    <property type="entry name" value="Glyco_hydro_31_3rd"/>
    <property type="match status" value="1"/>
</dbReference>
<accession>A0A1Q5Q9R4</accession>
<dbReference type="GeneID" id="31000934"/>
<keyword evidence="6 15" id="KW-0732">Signal</keyword>
<dbReference type="InterPro" id="IPR017853">
    <property type="entry name" value="GH"/>
</dbReference>